<dbReference type="RefSeq" id="WP_029099444.1">
    <property type="nucleotide sequence ID" value="NZ_JAPYYP010000001.1"/>
</dbReference>
<keyword evidence="3" id="KW-1185">Reference proteome</keyword>
<feature type="transmembrane region" description="Helical" evidence="1">
    <location>
        <begin position="251"/>
        <end position="276"/>
    </location>
</feature>
<sequence length="343" mass="36857">MDRSAWRIAVLFAGAALGGSYFSGYEWLRFFAYYGSWGTIGLVAASIGLGWTGCRVLVTCHREGVRTLHDLLWQWFGPQLAPVLSVLIHLSLLAYAGASAGMQAAQHAAGSWSWLFVLAPLLLAVVFVAQGWTAILRGTAASLAAGLLLLAFVFAEQRHVPIPSLGYQLNFLWLIQAVLYLSLHFLVCLVVVLPLATRAPRESTIRVGVMAGTLFFFFATLLGQAILLAYWHDVHSAALPLKQILTSLLPFADLLHLLLALGHAGLILGALVYAMAVPVAVRHDLHMGPLLLAMLAGASLFSLLPLVSGTAAHLAASSATYCGLLLLGRLLWKDRPPRPEPPG</sequence>
<accession>A0A9X3Z1V0</accession>
<organism evidence="2 3">
    <name type="scientific">Brevibacillus thermoruber</name>
    <dbReference type="NCBI Taxonomy" id="33942"/>
    <lineage>
        <taxon>Bacteria</taxon>
        <taxon>Bacillati</taxon>
        <taxon>Bacillota</taxon>
        <taxon>Bacilli</taxon>
        <taxon>Bacillales</taxon>
        <taxon>Paenibacillaceae</taxon>
        <taxon>Brevibacillus</taxon>
    </lineage>
</organism>
<feature type="transmembrane region" description="Helical" evidence="1">
    <location>
        <begin position="79"/>
        <end position="98"/>
    </location>
</feature>
<gene>
    <name evidence="2" type="ORF">O3V59_01500</name>
</gene>
<comment type="caution">
    <text evidence="2">The sequence shown here is derived from an EMBL/GenBank/DDBJ whole genome shotgun (WGS) entry which is preliminary data.</text>
</comment>
<dbReference type="InterPro" id="IPR038728">
    <property type="entry name" value="YkvI-like"/>
</dbReference>
<reference evidence="2" key="1">
    <citation type="submission" date="2022-12" db="EMBL/GenBank/DDBJ databases">
        <title>Draft genome sequence of the thermophilic strain Brevibacillus thermoruber HT42, isolated from Los Humeros, Puebla, Mexico, with biotechnological potential.</title>
        <authorList>
            <person name="Lara Sanchez J."/>
            <person name="Solis Palacios R."/>
            <person name="Bustos Baena A.S."/>
            <person name="Ruz Baez A.E."/>
            <person name="Espinosa Luna G."/>
            <person name="Oliart Ros R.M."/>
        </authorList>
    </citation>
    <scope>NUCLEOTIDE SEQUENCE</scope>
    <source>
        <strain evidence="2">HT42</strain>
    </source>
</reference>
<name>A0A9X3Z1V0_9BACL</name>
<feature type="transmembrane region" description="Helical" evidence="1">
    <location>
        <begin position="34"/>
        <end position="58"/>
    </location>
</feature>
<feature type="transmembrane region" description="Helical" evidence="1">
    <location>
        <begin position="207"/>
        <end position="231"/>
    </location>
</feature>
<protein>
    <submittedName>
        <fullName evidence="2">Uncharacterized protein</fullName>
    </submittedName>
</protein>
<dbReference type="PANTHER" id="PTHR37814">
    <property type="entry name" value="CONSERVED MEMBRANE PROTEIN"/>
    <property type="match status" value="1"/>
</dbReference>
<dbReference type="PANTHER" id="PTHR37814:SF1">
    <property type="entry name" value="MEMBRANE PROTEIN"/>
    <property type="match status" value="1"/>
</dbReference>
<dbReference type="Proteomes" id="UP001151071">
    <property type="component" value="Unassembled WGS sequence"/>
</dbReference>
<keyword evidence="1" id="KW-1133">Transmembrane helix</keyword>
<keyword evidence="1" id="KW-0812">Transmembrane</keyword>
<dbReference type="AlphaFoldDB" id="A0A9X3Z1V0"/>
<evidence type="ECO:0000313" key="2">
    <source>
        <dbReference type="EMBL" id="MDA5107028.1"/>
    </source>
</evidence>
<dbReference type="EMBL" id="JAPYYP010000001">
    <property type="protein sequence ID" value="MDA5107028.1"/>
    <property type="molecule type" value="Genomic_DNA"/>
</dbReference>
<feature type="transmembrane region" description="Helical" evidence="1">
    <location>
        <begin position="288"/>
        <end position="307"/>
    </location>
</feature>
<feature type="transmembrane region" description="Helical" evidence="1">
    <location>
        <begin position="135"/>
        <end position="155"/>
    </location>
</feature>
<evidence type="ECO:0000313" key="3">
    <source>
        <dbReference type="Proteomes" id="UP001151071"/>
    </source>
</evidence>
<proteinExistence type="predicted"/>
<feature type="transmembrane region" description="Helical" evidence="1">
    <location>
        <begin position="110"/>
        <end position="128"/>
    </location>
</feature>
<keyword evidence="1" id="KW-0472">Membrane</keyword>
<feature type="transmembrane region" description="Helical" evidence="1">
    <location>
        <begin position="171"/>
        <end position="195"/>
    </location>
</feature>
<evidence type="ECO:0000256" key="1">
    <source>
        <dbReference type="SAM" id="Phobius"/>
    </source>
</evidence>